<evidence type="ECO:0000313" key="13">
    <source>
        <dbReference type="EMBL" id="MEX5286126.1"/>
    </source>
</evidence>
<accession>A0ABV3X7F7</accession>
<comment type="miscellaneous">
    <text evidence="10">Few gyrases are as efficient as E.coli at forming negative supercoils. Not all organisms have 2 type II topoisomerases; in organisms with a single type II topoisomerase this enzyme also has to decatenate newly replicated chromosomes.</text>
</comment>
<dbReference type="CDD" id="cd00822">
    <property type="entry name" value="TopoII_Trans_DNA_gyrase"/>
    <property type="match status" value="1"/>
</dbReference>
<keyword evidence="3 10" id="KW-0479">Metal-binding</keyword>
<dbReference type="SUPFAM" id="SSF54211">
    <property type="entry name" value="Ribosomal protein S5 domain 2-like"/>
    <property type="match status" value="1"/>
</dbReference>
<keyword evidence="10" id="KW-0963">Cytoplasm</keyword>
<dbReference type="InterPro" id="IPR013506">
    <property type="entry name" value="Topo_IIA_bsu_dom2"/>
</dbReference>
<evidence type="ECO:0000256" key="11">
    <source>
        <dbReference type="SAM" id="Coils"/>
    </source>
</evidence>
<dbReference type="SUPFAM" id="SSF56719">
    <property type="entry name" value="Type II DNA topoisomerase"/>
    <property type="match status" value="1"/>
</dbReference>
<keyword evidence="14" id="KW-1185">Reference proteome</keyword>
<comment type="function">
    <text evidence="10">A type II topoisomerase that negatively supercoils closed circular double-stranded (ds) DNA in an ATP-dependent manner to modulate DNA topology and maintain chromosomes in an underwound state. Negative supercoiling favors strand separation, and DNA replication, transcription, recombination and repair, all of which involve strand separation. Also able to catalyze the interconversion of other topological isomers of dsDNA rings, including catenanes and knotted rings. Type II topoisomerases break and join 2 DNA strands simultaneously in an ATP-dependent manner.</text>
</comment>
<dbReference type="PANTHER" id="PTHR45866">
    <property type="entry name" value="DNA GYRASE/TOPOISOMERASE SUBUNIT B"/>
    <property type="match status" value="1"/>
</dbReference>
<feature type="binding site" evidence="10">
    <location>
        <position position="556"/>
    </location>
    <ligand>
        <name>Mg(2+)</name>
        <dbReference type="ChEBI" id="CHEBI:18420"/>
        <label>2</label>
    </ligand>
</feature>
<dbReference type="PANTHER" id="PTHR45866:SF1">
    <property type="entry name" value="DNA GYRASE SUBUNIT B, MITOCHONDRIAL"/>
    <property type="match status" value="1"/>
</dbReference>
<dbReference type="InterPro" id="IPR020568">
    <property type="entry name" value="Ribosomal_Su5_D2-typ_SF"/>
</dbReference>
<dbReference type="Gene3D" id="3.30.565.10">
    <property type="entry name" value="Histidine kinase-like ATPase, C-terminal domain"/>
    <property type="match status" value="1"/>
</dbReference>
<dbReference type="InterPro" id="IPR034160">
    <property type="entry name" value="TOPRIM_GyrB"/>
</dbReference>
<dbReference type="Gene3D" id="3.40.50.670">
    <property type="match status" value="1"/>
</dbReference>
<evidence type="ECO:0000256" key="9">
    <source>
        <dbReference type="ARBA" id="ARBA00023235"/>
    </source>
</evidence>
<gene>
    <name evidence="10 13" type="primary">gyrB</name>
    <name evidence="13" type="ORF">QCO44_10940</name>
</gene>
<keyword evidence="11" id="KW-0175">Coiled coil</keyword>
<feature type="coiled-coil region" evidence="11">
    <location>
        <begin position="1"/>
        <end position="28"/>
    </location>
</feature>
<dbReference type="InterPro" id="IPR001241">
    <property type="entry name" value="Topo_IIA"/>
</dbReference>
<keyword evidence="5 10" id="KW-0067">ATP-binding</keyword>
<dbReference type="InterPro" id="IPR013760">
    <property type="entry name" value="Topo_IIA-like_dom_sf"/>
</dbReference>
<evidence type="ECO:0000256" key="8">
    <source>
        <dbReference type="ARBA" id="ARBA00023125"/>
    </source>
</evidence>
<dbReference type="SMART" id="SM00387">
    <property type="entry name" value="HATPase_c"/>
    <property type="match status" value="1"/>
</dbReference>
<evidence type="ECO:0000313" key="14">
    <source>
        <dbReference type="Proteomes" id="UP001559623"/>
    </source>
</evidence>
<evidence type="ECO:0000256" key="7">
    <source>
        <dbReference type="ARBA" id="ARBA00023029"/>
    </source>
</evidence>
<dbReference type="Gene3D" id="3.30.230.10">
    <property type="match status" value="1"/>
</dbReference>
<dbReference type="HAMAP" id="MF_01898">
    <property type="entry name" value="GyrB"/>
    <property type="match status" value="1"/>
</dbReference>
<dbReference type="InterPro" id="IPR014721">
    <property type="entry name" value="Ribsml_uS5_D2-typ_fold_subgr"/>
</dbReference>
<dbReference type="InterPro" id="IPR006171">
    <property type="entry name" value="TOPRIM_dom"/>
</dbReference>
<dbReference type="InterPro" id="IPR011557">
    <property type="entry name" value="GyrB"/>
</dbReference>
<dbReference type="PRINTS" id="PR01159">
    <property type="entry name" value="DNAGYRASEB"/>
</dbReference>
<dbReference type="PRINTS" id="PR00418">
    <property type="entry name" value="TPI2FAMILY"/>
</dbReference>
<comment type="similarity">
    <text evidence="2 10">Belongs to the type II topoisomerase GyrB family.</text>
</comment>
<dbReference type="Pfam" id="PF01751">
    <property type="entry name" value="Toprim"/>
    <property type="match status" value="1"/>
</dbReference>
<keyword evidence="8" id="KW-0238">DNA-binding</keyword>
<dbReference type="InterPro" id="IPR018522">
    <property type="entry name" value="TopoIIA_CS"/>
</dbReference>
<keyword evidence="7 10" id="KW-0799">Topoisomerase</keyword>
<dbReference type="CDD" id="cd16928">
    <property type="entry name" value="HATPase_GyrB-like"/>
    <property type="match status" value="1"/>
</dbReference>
<comment type="subunit">
    <text evidence="10">Heterotetramer, composed of two GyrA and two GyrB chains. In the heterotetramer, GyrA contains the active site tyrosine that forms a transient covalent intermediate with DNA, while GyrB binds cofactors and catalyzes ATP hydrolysis.</text>
</comment>
<evidence type="ECO:0000256" key="5">
    <source>
        <dbReference type="ARBA" id="ARBA00022840"/>
    </source>
</evidence>
<dbReference type="NCBIfam" id="TIGR01059">
    <property type="entry name" value="gyrB"/>
    <property type="match status" value="1"/>
</dbReference>
<evidence type="ECO:0000256" key="1">
    <source>
        <dbReference type="ARBA" id="ARBA00000185"/>
    </source>
</evidence>
<dbReference type="Pfam" id="PF00204">
    <property type="entry name" value="DNA_gyraseB"/>
    <property type="match status" value="1"/>
</dbReference>
<feature type="site" description="Interaction with DNA" evidence="10">
    <location>
        <position position="508"/>
    </location>
</feature>
<dbReference type="EC" id="5.6.2.2" evidence="10"/>
<feature type="binding site" evidence="10">
    <location>
        <position position="558"/>
    </location>
    <ligand>
        <name>Mg(2+)</name>
        <dbReference type="ChEBI" id="CHEBI:18420"/>
        <label>2</label>
    </ligand>
</feature>
<dbReference type="InterPro" id="IPR036890">
    <property type="entry name" value="HATPase_C_sf"/>
</dbReference>
<dbReference type="RefSeq" id="WP_368847847.1">
    <property type="nucleotide sequence ID" value="NZ_CP194411.1"/>
</dbReference>
<evidence type="ECO:0000256" key="10">
    <source>
        <dbReference type="HAMAP-Rule" id="MF_01898"/>
    </source>
</evidence>
<dbReference type="InterPro" id="IPR002288">
    <property type="entry name" value="DNA_gyrase_B_C"/>
</dbReference>
<comment type="subcellular location">
    <subcellularLocation>
        <location evidence="10">Cytoplasm</location>
    </subcellularLocation>
</comment>
<comment type="catalytic activity">
    <reaction evidence="1 10">
        <text>ATP-dependent breakage, passage and rejoining of double-stranded DNA.</text>
        <dbReference type="EC" id="5.6.2.2"/>
    </reaction>
</comment>
<dbReference type="InterPro" id="IPR013759">
    <property type="entry name" value="Topo_IIA_B_C"/>
</dbReference>
<evidence type="ECO:0000256" key="2">
    <source>
        <dbReference type="ARBA" id="ARBA00010708"/>
    </source>
</evidence>
<dbReference type="SUPFAM" id="SSF55874">
    <property type="entry name" value="ATPase domain of HSP90 chaperone/DNA topoisomerase II/histidine kinase"/>
    <property type="match status" value="1"/>
</dbReference>
<keyword evidence="6 10" id="KW-0460">Magnesium</keyword>
<evidence type="ECO:0000259" key="12">
    <source>
        <dbReference type="PROSITE" id="PS50880"/>
    </source>
</evidence>
<dbReference type="PROSITE" id="PS00177">
    <property type="entry name" value="TOPOISOMERASE_II"/>
    <property type="match status" value="1"/>
</dbReference>
<dbReference type="InterPro" id="IPR000565">
    <property type="entry name" value="Topo_IIA_B"/>
</dbReference>
<dbReference type="NCBIfam" id="NF011501">
    <property type="entry name" value="PRK14939.1"/>
    <property type="match status" value="1"/>
</dbReference>
<comment type="caution">
    <text evidence="13">The sequence shown here is derived from an EMBL/GenBank/DDBJ whole genome shotgun (WGS) entry which is preliminary data.</text>
</comment>
<dbReference type="PROSITE" id="PS50880">
    <property type="entry name" value="TOPRIM"/>
    <property type="match status" value="1"/>
</dbReference>
<name>A0ABV3X7F7_9FIRM</name>
<dbReference type="NCBIfam" id="NF004189">
    <property type="entry name" value="PRK05644.1"/>
    <property type="match status" value="1"/>
</dbReference>
<dbReference type="Pfam" id="PF00986">
    <property type="entry name" value="DNA_gyraseB_C"/>
    <property type="match status" value="1"/>
</dbReference>
<organism evidence="13 14">
    <name type="scientific">Selenomonas sputigena</name>
    <dbReference type="NCBI Taxonomy" id="69823"/>
    <lineage>
        <taxon>Bacteria</taxon>
        <taxon>Bacillati</taxon>
        <taxon>Bacillota</taxon>
        <taxon>Negativicutes</taxon>
        <taxon>Selenomonadales</taxon>
        <taxon>Selenomonadaceae</taxon>
        <taxon>Selenomonas</taxon>
    </lineage>
</organism>
<keyword evidence="4 10" id="KW-0547">Nucleotide-binding</keyword>
<feature type="domain" description="Toprim" evidence="12">
    <location>
        <begin position="477"/>
        <end position="591"/>
    </location>
</feature>
<dbReference type="Pfam" id="PF02518">
    <property type="entry name" value="HATPase_c"/>
    <property type="match status" value="1"/>
</dbReference>
<dbReference type="EMBL" id="JARVLH010000008">
    <property type="protein sequence ID" value="MEX5286126.1"/>
    <property type="molecule type" value="Genomic_DNA"/>
</dbReference>
<reference evidence="13 14" key="1">
    <citation type="submission" date="2023-04" db="EMBL/GenBank/DDBJ databases">
        <title>Genome Sequence of Selenomonas sputigena ATCC 33150.</title>
        <authorList>
            <person name="Miller D.P."/>
            <person name="Anvari S."/>
            <person name="Polson S.W."/>
            <person name="Macdonald M."/>
            <person name="Mcdowell J.V."/>
        </authorList>
    </citation>
    <scope>NUCLEOTIDE SEQUENCE [LARGE SCALE GENOMIC DNA]</scope>
    <source>
        <strain evidence="13 14">ATCC 33150</strain>
    </source>
</reference>
<dbReference type="Proteomes" id="UP001559623">
    <property type="component" value="Unassembled WGS sequence"/>
</dbReference>
<dbReference type="CDD" id="cd03366">
    <property type="entry name" value="TOPRIM_TopoIIA_GyrB"/>
    <property type="match status" value="1"/>
</dbReference>
<feature type="binding site" evidence="10">
    <location>
        <position position="556"/>
    </location>
    <ligand>
        <name>Mg(2+)</name>
        <dbReference type="ChEBI" id="CHEBI:18420"/>
        <label>1</label>
        <note>catalytic</note>
    </ligand>
</feature>
<feature type="site" description="Interaction with DNA" evidence="10">
    <location>
        <position position="511"/>
    </location>
</feature>
<evidence type="ECO:0000256" key="3">
    <source>
        <dbReference type="ARBA" id="ARBA00022723"/>
    </source>
</evidence>
<feature type="binding site" evidence="10">
    <location>
        <position position="483"/>
    </location>
    <ligand>
        <name>Mg(2+)</name>
        <dbReference type="ChEBI" id="CHEBI:18420"/>
        <label>1</label>
        <note>catalytic</note>
    </ligand>
</feature>
<evidence type="ECO:0000256" key="6">
    <source>
        <dbReference type="ARBA" id="ARBA00022842"/>
    </source>
</evidence>
<proteinExistence type="inferred from homology"/>
<dbReference type="GO" id="GO:0003918">
    <property type="term" value="F:DNA topoisomerase type II (double strand cut, ATP-hydrolyzing) activity"/>
    <property type="evidence" value="ECO:0007669"/>
    <property type="project" value="UniProtKB-EC"/>
</dbReference>
<keyword evidence="9 10" id="KW-0413">Isomerase</keyword>
<protein>
    <recommendedName>
        <fullName evidence="10">DNA gyrase subunit B</fullName>
        <ecNumber evidence="10">5.6.2.2</ecNumber>
    </recommendedName>
</protein>
<dbReference type="InterPro" id="IPR003594">
    <property type="entry name" value="HATPase_dom"/>
</dbReference>
<comment type="cofactor">
    <cofactor evidence="10">
        <name>Mg(2+)</name>
        <dbReference type="ChEBI" id="CHEBI:18420"/>
    </cofactor>
    <cofactor evidence="10">
        <name>Mn(2+)</name>
        <dbReference type="ChEBI" id="CHEBI:29035"/>
    </cofactor>
    <cofactor evidence="10">
        <name>Ca(2+)</name>
        <dbReference type="ChEBI" id="CHEBI:29108"/>
    </cofactor>
    <text evidence="10">Binds two Mg(2+) per subunit. The magnesium ions form salt bridges with both the protein and the DNA. Can also accept other divalent metal cations, such as Mn(2+) or Ca(2+).</text>
</comment>
<dbReference type="SMART" id="SM00433">
    <property type="entry name" value="TOP2c"/>
    <property type="match status" value="1"/>
</dbReference>
<evidence type="ECO:0000256" key="4">
    <source>
        <dbReference type="ARBA" id="ARBA00022741"/>
    </source>
</evidence>
<sequence length="692" mass="77572">MAKENDKKNALDMALERAAEDAAEKEREEAAARFAEEIRDDDLDLENVEIHTDADSVDVTAVEGDYGAEQIQILEGLEAVRKRPGMYIGSTSERGLHHLVYEVVDNSIDEALAGYCDHIDVTIEADNSITVVDNGRGIPVDMHESGKPAVEVVLTVLHAGGKFGGEGYKVSGGLHGVGVSVVNALSTSMDVEVKRDGKIHRIRFEHGATAIPLEIAGDTEQTGTRVHFVPDPEIFTVTQYSFDTLKHRLRELAFLNQGITITLLDKRGEGREEKYYYEGGIRSFVEHLNRKKEIINQVPIYFNGIKDDTVVEIAMQYNDSYMENIYSFVNNINTEEGGTHLAGFKIALTRAANDFARKQGILKEKDGNLSGEDVREGLTCVISLKIHEPQFEGQTKTKLGNSEVRGIVDSIVTEGLSEYFEENPAVTKKVIEKAIMASRAREAARKARELTRRKNALEVSSLPGKLADCSIKDPDQAEIYLVEGDSAGGSAKQGRDRRFQAILPLRGKILNVEKARLDKIFANAEIRTMITAFGTGISDDFDIAKRRYGKIIIMTDADVDGSHIRTLLLTFFYRYMKPLIERGHVYIAQPPLYLIRKGKKHWYTYSDDELAQKLNEVGRDNATVQRYKGLGEMNPEQLWETTMDPEGRTMLQVRMEDAEEADELFTVLMGDKVEPRRQFIEEHAKHVRNLDI</sequence>